<feature type="compositionally biased region" description="Basic residues" evidence="1">
    <location>
        <begin position="57"/>
        <end position="67"/>
    </location>
</feature>
<feature type="non-terminal residue" evidence="2">
    <location>
        <position position="316"/>
    </location>
</feature>
<organism evidence="2">
    <name type="scientific">uncultured Nocardioides sp</name>
    <dbReference type="NCBI Taxonomy" id="198441"/>
    <lineage>
        <taxon>Bacteria</taxon>
        <taxon>Bacillati</taxon>
        <taxon>Actinomycetota</taxon>
        <taxon>Actinomycetes</taxon>
        <taxon>Propionibacteriales</taxon>
        <taxon>Nocardioidaceae</taxon>
        <taxon>Nocardioides</taxon>
        <taxon>environmental samples</taxon>
    </lineage>
</organism>
<sequence>ERRRPGRGGRGRPARAFRPRARRLRAPPGIRARPRAAHRARLPGRRRRPARAPASARPRRRRHHRPARPPQLAGQAAHDGRRPFQRCAPGDRRARVHRLADPHGPRPGRRRGDPSLAEEGSVVATGAPRGRGQRPHPGRRRARRRRQPHRDPRRRHAGAAVRHGDPGRRAGRPRRRRPRPRAPCRSGARQGPQGADRALRAAGGCRARALAGAGSGAAAGRGGGGCALPGCTRAPDRPAHGARAGAPPHRRGARRSRHRPPRPAPHRGHPPAGGRRGPAVGAGAPGPCVPGHHAALHAREHRAPALGVPAGAPPRL</sequence>
<dbReference type="AlphaFoldDB" id="A0A6J4PLN8"/>
<reference evidence="2" key="1">
    <citation type="submission" date="2020-02" db="EMBL/GenBank/DDBJ databases">
        <authorList>
            <person name="Meier V. D."/>
        </authorList>
    </citation>
    <scope>NUCLEOTIDE SEQUENCE</scope>
    <source>
        <strain evidence="2">AVDCRST_MAG06</strain>
    </source>
</reference>
<feature type="non-terminal residue" evidence="2">
    <location>
        <position position="1"/>
    </location>
</feature>
<name>A0A6J4PLN8_9ACTN</name>
<feature type="compositionally biased region" description="Basic residues" evidence="1">
    <location>
        <begin position="169"/>
        <end position="182"/>
    </location>
</feature>
<gene>
    <name evidence="2" type="ORF">AVDCRST_MAG06-3437</name>
</gene>
<protein>
    <submittedName>
        <fullName evidence="2">Site-specific tyrosine recombinase XerC</fullName>
    </submittedName>
</protein>
<accession>A0A6J4PLN8</accession>
<feature type="compositionally biased region" description="Basic and acidic residues" evidence="1">
    <location>
        <begin position="89"/>
        <end position="104"/>
    </location>
</feature>
<feature type="region of interest" description="Disordered" evidence="1">
    <location>
        <begin position="1"/>
        <end position="316"/>
    </location>
</feature>
<proteinExistence type="predicted"/>
<feature type="compositionally biased region" description="Gly residues" evidence="1">
    <location>
        <begin position="213"/>
        <end position="227"/>
    </location>
</feature>
<evidence type="ECO:0000313" key="2">
    <source>
        <dbReference type="EMBL" id="CAA9419559.1"/>
    </source>
</evidence>
<feature type="compositionally biased region" description="Basic residues" evidence="1">
    <location>
        <begin position="32"/>
        <end position="50"/>
    </location>
</feature>
<feature type="compositionally biased region" description="Basic residues" evidence="1">
    <location>
        <begin position="1"/>
        <end position="25"/>
    </location>
</feature>
<feature type="compositionally biased region" description="Low complexity" evidence="1">
    <location>
        <begin position="183"/>
        <end position="212"/>
    </location>
</feature>
<dbReference type="EMBL" id="CADCUP010000233">
    <property type="protein sequence ID" value="CAA9419559.1"/>
    <property type="molecule type" value="Genomic_DNA"/>
</dbReference>
<feature type="compositionally biased region" description="Basic residues" evidence="1">
    <location>
        <begin position="248"/>
        <end position="269"/>
    </location>
</feature>
<feature type="compositionally biased region" description="Low complexity" evidence="1">
    <location>
        <begin position="270"/>
        <end position="293"/>
    </location>
</feature>
<feature type="compositionally biased region" description="Basic residues" evidence="1">
    <location>
        <begin position="131"/>
        <end position="157"/>
    </location>
</feature>
<evidence type="ECO:0000256" key="1">
    <source>
        <dbReference type="SAM" id="MobiDB-lite"/>
    </source>
</evidence>